<feature type="region of interest" description="Disordered" evidence="1">
    <location>
        <begin position="309"/>
        <end position="328"/>
    </location>
</feature>
<comment type="caution">
    <text evidence="3">The sequence shown here is derived from an EMBL/GenBank/DDBJ whole genome shotgun (WGS) entry which is preliminary data.</text>
</comment>
<feature type="compositionally biased region" description="Low complexity" evidence="1">
    <location>
        <begin position="386"/>
        <end position="404"/>
    </location>
</feature>
<gene>
    <name evidence="3" type="ORF">EDD18DRAFT_1072200</name>
</gene>
<feature type="compositionally biased region" description="Polar residues" evidence="1">
    <location>
        <begin position="215"/>
        <end position="279"/>
    </location>
</feature>
<sequence length="592" mass="66848">MQYRQRVQPVTVRCFLSLVVALLTWRLHYLRCRRATRRPRHQTRRSHQHSRRRSRPPTPHLPNQKTPPQRTGRSRSRYPDLGRVPLHRRGTSQTYERLEDLLREAGYKETRVFTPEAERIEHGERNRREGSPQRSSLRGVVGFFAGLMPGGANLTPSSPRQDTTSVPPRPTVERRQTYSPPSSPVPYRVAQKQRQRSPSTGSTSSMDCAGPTPKPSYQSHRPISRNTEYTQQSSSSLYAFTNNPSYTSLHSQRLPNSPALSRRNPNNPSHLPSYTPSNRLSHKPSEPIMQPQPSRAGAYLRHMASVANLPQRPRSTPPANLKQVKEEQAPPLPHTWLETVARAVMYGGIGYIGGPKNEPQPSPPRGRPPPVFMAQMSKRRSRRSVGEVSRTRVSCHSAPSSRATSRTRDGEREEKISKPRERGRRKKGDANLPTLARTRVEGEPTEWTIAAAPPKLAVNGHRYLKSWGVDPETDHDESSDEDGELNLARILVPPKRQQSIRSLRKHLAGNPEPNRRALSGRMYGSVSSNYGNWDESESQSRWGWVTRREPTRRGSLEEDEDPSLYSGFLTAEGSTRSSASSKNRVGLPSGWS</sequence>
<reference evidence="3" key="1">
    <citation type="submission" date="2023-06" db="EMBL/GenBank/DDBJ databases">
        <authorList>
            <consortium name="Lawrence Berkeley National Laboratory"/>
            <person name="Ahrendt S."/>
            <person name="Sahu N."/>
            <person name="Indic B."/>
            <person name="Wong-Bajracharya J."/>
            <person name="Merenyi Z."/>
            <person name="Ke H.-M."/>
            <person name="Monk M."/>
            <person name="Kocsube S."/>
            <person name="Drula E."/>
            <person name="Lipzen A."/>
            <person name="Balint B."/>
            <person name="Henrissat B."/>
            <person name="Andreopoulos B."/>
            <person name="Martin F.M."/>
            <person name="Harder C.B."/>
            <person name="Rigling D."/>
            <person name="Ford K.L."/>
            <person name="Foster G.D."/>
            <person name="Pangilinan J."/>
            <person name="Papanicolaou A."/>
            <person name="Barry K."/>
            <person name="LaButti K."/>
            <person name="Viragh M."/>
            <person name="Koriabine M."/>
            <person name="Yan M."/>
            <person name="Riley R."/>
            <person name="Champramary S."/>
            <person name="Plett K.L."/>
            <person name="Tsai I.J."/>
            <person name="Slot J."/>
            <person name="Sipos G."/>
            <person name="Plett J."/>
            <person name="Nagy L.G."/>
            <person name="Grigoriev I.V."/>
        </authorList>
    </citation>
    <scope>NUCLEOTIDE SEQUENCE</scope>
    <source>
        <strain evidence="3">HWK02</strain>
    </source>
</reference>
<proteinExistence type="predicted"/>
<feature type="compositionally biased region" description="Basic residues" evidence="1">
    <location>
        <begin position="36"/>
        <end position="55"/>
    </location>
</feature>
<organism evidence="3 4">
    <name type="scientific">Armillaria luteobubalina</name>
    <dbReference type="NCBI Taxonomy" id="153913"/>
    <lineage>
        <taxon>Eukaryota</taxon>
        <taxon>Fungi</taxon>
        <taxon>Dikarya</taxon>
        <taxon>Basidiomycota</taxon>
        <taxon>Agaricomycotina</taxon>
        <taxon>Agaricomycetes</taxon>
        <taxon>Agaricomycetidae</taxon>
        <taxon>Agaricales</taxon>
        <taxon>Marasmiineae</taxon>
        <taxon>Physalacriaceae</taxon>
        <taxon>Armillaria</taxon>
    </lineage>
</organism>
<dbReference type="EMBL" id="JAUEPU010000012">
    <property type="protein sequence ID" value="KAK0497875.1"/>
    <property type="molecule type" value="Genomic_DNA"/>
</dbReference>
<evidence type="ECO:0000256" key="2">
    <source>
        <dbReference type="SAM" id="Phobius"/>
    </source>
</evidence>
<feature type="compositionally biased region" description="Polar residues" evidence="1">
    <location>
        <begin position="572"/>
        <end position="583"/>
    </location>
</feature>
<feature type="compositionally biased region" description="Polar residues" evidence="1">
    <location>
        <begin position="61"/>
        <end position="71"/>
    </location>
</feature>
<keyword evidence="2" id="KW-1133">Transmembrane helix</keyword>
<feature type="compositionally biased region" description="Basic and acidic residues" evidence="1">
    <location>
        <begin position="113"/>
        <end position="131"/>
    </location>
</feature>
<evidence type="ECO:0000313" key="4">
    <source>
        <dbReference type="Proteomes" id="UP001175228"/>
    </source>
</evidence>
<feature type="region of interest" description="Disordered" evidence="1">
    <location>
        <begin position="113"/>
        <end position="136"/>
    </location>
</feature>
<feature type="compositionally biased region" description="Basic and acidic residues" evidence="1">
    <location>
        <begin position="406"/>
        <end position="420"/>
    </location>
</feature>
<dbReference type="Proteomes" id="UP001175228">
    <property type="component" value="Unassembled WGS sequence"/>
</dbReference>
<feature type="compositionally biased region" description="Basic and acidic residues" evidence="1">
    <location>
        <begin position="546"/>
        <end position="556"/>
    </location>
</feature>
<feature type="compositionally biased region" description="Polar residues" evidence="1">
    <location>
        <begin position="154"/>
        <end position="166"/>
    </location>
</feature>
<keyword evidence="4" id="KW-1185">Reference proteome</keyword>
<feature type="region of interest" description="Disordered" evidence="1">
    <location>
        <begin position="148"/>
        <end position="295"/>
    </location>
</feature>
<name>A0AA39Q804_9AGAR</name>
<evidence type="ECO:0000313" key="3">
    <source>
        <dbReference type="EMBL" id="KAK0497875.1"/>
    </source>
</evidence>
<feature type="region of interest" description="Disordered" evidence="1">
    <location>
        <begin position="352"/>
        <end position="440"/>
    </location>
</feature>
<feature type="transmembrane region" description="Helical" evidence="2">
    <location>
        <begin position="12"/>
        <end position="30"/>
    </location>
</feature>
<feature type="region of interest" description="Disordered" evidence="1">
    <location>
        <begin position="36"/>
        <end position="97"/>
    </location>
</feature>
<evidence type="ECO:0000256" key="1">
    <source>
        <dbReference type="SAM" id="MobiDB-lite"/>
    </source>
</evidence>
<feature type="compositionally biased region" description="Polar residues" evidence="1">
    <location>
        <begin position="196"/>
        <end position="206"/>
    </location>
</feature>
<protein>
    <submittedName>
        <fullName evidence="3">Uncharacterized protein</fullName>
    </submittedName>
</protein>
<keyword evidence="2" id="KW-0472">Membrane</keyword>
<dbReference type="AlphaFoldDB" id="A0AA39Q804"/>
<keyword evidence="2" id="KW-0812">Transmembrane</keyword>
<feature type="compositionally biased region" description="Pro residues" evidence="1">
    <location>
        <begin position="358"/>
        <end position="371"/>
    </location>
</feature>
<accession>A0AA39Q804</accession>
<feature type="region of interest" description="Disordered" evidence="1">
    <location>
        <begin position="503"/>
        <end position="592"/>
    </location>
</feature>